<name>A0A819W9N0_9BILA</name>
<keyword evidence="6 11" id="KW-0472">Membrane</keyword>
<keyword evidence="2 11" id="KW-0812">Transmembrane</keyword>
<dbReference type="Pfam" id="PF07679">
    <property type="entry name" value="I-set"/>
    <property type="match status" value="3"/>
</dbReference>
<dbReference type="AlphaFoldDB" id="A0A819W9N0"/>
<dbReference type="PANTHER" id="PTHR19890:SF10">
    <property type="entry name" value="FIBROBLAST GROWTH FACTOR RECEPTOR-LIKE 1"/>
    <property type="match status" value="1"/>
</dbReference>
<evidence type="ECO:0000256" key="11">
    <source>
        <dbReference type="SAM" id="Phobius"/>
    </source>
</evidence>
<gene>
    <name evidence="14" type="ORF">KXQ929_LOCUS35655</name>
</gene>
<dbReference type="InterPro" id="IPR036179">
    <property type="entry name" value="Ig-like_dom_sf"/>
</dbReference>
<dbReference type="InterPro" id="IPR052615">
    <property type="entry name" value="FGFRL"/>
</dbReference>
<dbReference type="EMBL" id="CAJOBB010005244">
    <property type="protein sequence ID" value="CAF4121270.1"/>
    <property type="molecule type" value="Genomic_DNA"/>
</dbReference>
<protein>
    <recommendedName>
        <fullName evidence="13">Ig-like domain-containing protein</fullName>
    </recommendedName>
</protein>
<evidence type="ECO:0000256" key="2">
    <source>
        <dbReference type="ARBA" id="ARBA00022692"/>
    </source>
</evidence>
<feature type="signal peptide" evidence="12">
    <location>
        <begin position="1"/>
        <end position="18"/>
    </location>
</feature>
<feature type="transmembrane region" description="Helical" evidence="11">
    <location>
        <begin position="370"/>
        <end position="391"/>
    </location>
</feature>
<dbReference type="PROSITE" id="PS50835">
    <property type="entry name" value="IG_LIKE"/>
    <property type="match status" value="3"/>
</dbReference>
<dbReference type="PANTHER" id="PTHR19890">
    <property type="entry name" value="FIBROBLAST GROWTH FACTOR RECEPTOR"/>
    <property type="match status" value="1"/>
</dbReference>
<dbReference type="FunFam" id="2.60.40.10:FF:000016">
    <property type="entry name" value="Fibroblast growth factor receptor"/>
    <property type="match status" value="1"/>
</dbReference>
<evidence type="ECO:0000256" key="7">
    <source>
        <dbReference type="ARBA" id="ARBA00023157"/>
    </source>
</evidence>
<evidence type="ECO:0000256" key="8">
    <source>
        <dbReference type="ARBA" id="ARBA00023170"/>
    </source>
</evidence>
<keyword evidence="8" id="KW-0675">Receptor</keyword>
<reference evidence="14" key="1">
    <citation type="submission" date="2021-02" db="EMBL/GenBank/DDBJ databases">
        <authorList>
            <person name="Nowell W R."/>
        </authorList>
    </citation>
    <scope>NUCLEOTIDE SEQUENCE</scope>
</reference>
<evidence type="ECO:0000256" key="4">
    <source>
        <dbReference type="ARBA" id="ARBA00022737"/>
    </source>
</evidence>
<keyword evidence="7" id="KW-1015">Disulfide bond</keyword>
<dbReference type="InterPro" id="IPR013783">
    <property type="entry name" value="Ig-like_fold"/>
</dbReference>
<dbReference type="InterPro" id="IPR007110">
    <property type="entry name" value="Ig-like_dom"/>
</dbReference>
<dbReference type="SUPFAM" id="SSF48726">
    <property type="entry name" value="Immunoglobulin"/>
    <property type="match status" value="3"/>
</dbReference>
<keyword evidence="9" id="KW-0325">Glycoprotein</keyword>
<dbReference type="CDD" id="cd00096">
    <property type="entry name" value="Ig"/>
    <property type="match status" value="1"/>
</dbReference>
<evidence type="ECO:0000256" key="1">
    <source>
        <dbReference type="ARBA" id="ARBA00004167"/>
    </source>
</evidence>
<feature type="domain" description="Ig-like" evidence="13">
    <location>
        <begin position="261"/>
        <end position="352"/>
    </location>
</feature>
<evidence type="ECO:0000256" key="10">
    <source>
        <dbReference type="ARBA" id="ARBA00023319"/>
    </source>
</evidence>
<dbReference type="InterPro" id="IPR003599">
    <property type="entry name" value="Ig_sub"/>
</dbReference>
<evidence type="ECO:0000256" key="3">
    <source>
        <dbReference type="ARBA" id="ARBA00022729"/>
    </source>
</evidence>
<evidence type="ECO:0000256" key="9">
    <source>
        <dbReference type="ARBA" id="ARBA00023180"/>
    </source>
</evidence>
<evidence type="ECO:0000313" key="14">
    <source>
        <dbReference type="EMBL" id="CAF4121270.1"/>
    </source>
</evidence>
<keyword evidence="5 11" id="KW-1133">Transmembrane helix</keyword>
<organism evidence="14 15">
    <name type="scientific">Adineta steineri</name>
    <dbReference type="NCBI Taxonomy" id="433720"/>
    <lineage>
        <taxon>Eukaryota</taxon>
        <taxon>Metazoa</taxon>
        <taxon>Spiralia</taxon>
        <taxon>Gnathifera</taxon>
        <taxon>Rotifera</taxon>
        <taxon>Eurotatoria</taxon>
        <taxon>Bdelloidea</taxon>
        <taxon>Adinetida</taxon>
        <taxon>Adinetidae</taxon>
        <taxon>Adineta</taxon>
    </lineage>
</organism>
<dbReference type="SMART" id="SM00409">
    <property type="entry name" value="IG"/>
    <property type="match status" value="3"/>
</dbReference>
<dbReference type="GO" id="GO:0016020">
    <property type="term" value="C:membrane"/>
    <property type="evidence" value="ECO:0007669"/>
    <property type="project" value="UniProtKB-SubCell"/>
</dbReference>
<dbReference type="InterPro" id="IPR003598">
    <property type="entry name" value="Ig_sub2"/>
</dbReference>
<accession>A0A819W9N0</accession>
<sequence>MNQLNLLIFLFFAEHITARGPPTLLPDTTNFNTVDINENDPIELQCPVTNSPDLSIQWSKNNEDLDPMWSSSNLVIKRFLLKIRQAHLTDAGLYKCDVVNGFGSIQVQFRINIKLTDGAISTNVDNNELQNIMPWEADSLHGEAPEFLSRSDDDQTGPTKVIQPEGTTVRLKCLASGKPLPEIRWKKNGKILSADEYGVTQSQILIIKNLRQSDTGNYTCELFNSFGAINATYILAVTEKLQFFGDDPQNISVDLDKTAMLNCRVQTNDPTTKIQWLKQINIQQLFRPDAIVFGSEQYENVEQFQEQQLQQNSKNILSRPLIISQVTNKDNGQYICLIQNDKATKYKKVFIDVIDNHYGVTSSANLNNHLLYVIIVPLCVLGVILFFLFCCHHCRRRTNNHHHSHHLQFTDGIKSSVKPRQPLIHHKGPMVPSTTTRTSNDYIANSVDSIPITRQYQQQRYVNTLSSDLASVTSSNLYYAQVQAF</sequence>
<evidence type="ECO:0000256" key="12">
    <source>
        <dbReference type="SAM" id="SignalP"/>
    </source>
</evidence>
<keyword evidence="3 12" id="KW-0732">Signal</keyword>
<keyword evidence="4" id="KW-0677">Repeat</keyword>
<feature type="domain" description="Ig-like" evidence="13">
    <location>
        <begin position="22"/>
        <end position="112"/>
    </location>
</feature>
<dbReference type="SMART" id="SM00408">
    <property type="entry name" value="IGc2"/>
    <property type="match status" value="3"/>
</dbReference>
<proteinExistence type="predicted"/>
<comment type="subcellular location">
    <subcellularLocation>
        <location evidence="1">Membrane</location>
        <topology evidence="1">Single-pass membrane protein</topology>
    </subcellularLocation>
</comment>
<comment type="caution">
    <text evidence="14">The sequence shown here is derived from an EMBL/GenBank/DDBJ whole genome shotgun (WGS) entry which is preliminary data.</text>
</comment>
<evidence type="ECO:0000259" key="13">
    <source>
        <dbReference type="PROSITE" id="PS50835"/>
    </source>
</evidence>
<feature type="chain" id="PRO_5032593945" description="Ig-like domain-containing protein" evidence="12">
    <location>
        <begin position="19"/>
        <end position="485"/>
    </location>
</feature>
<dbReference type="Proteomes" id="UP000663868">
    <property type="component" value="Unassembled WGS sequence"/>
</dbReference>
<dbReference type="InterPro" id="IPR013098">
    <property type="entry name" value="Ig_I-set"/>
</dbReference>
<feature type="domain" description="Ig-like" evidence="13">
    <location>
        <begin position="145"/>
        <end position="236"/>
    </location>
</feature>
<evidence type="ECO:0000256" key="5">
    <source>
        <dbReference type="ARBA" id="ARBA00022989"/>
    </source>
</evidence>
<evidence type="ECO:0000313" key="15">
    <source>
        <dbReference type="Proteomes" id="UP000663868"/>
    </source>
</evidence>
<keyword evidence="10" id="KW-0393">Immunoglobulin domain</keyword>
<evidence type="ECO:0000256" key="6">
    <source>
        <dbReference type="ARBA" id="ARBA00023136"/>
    </source>
</evidence>
<dbReference type="Gene3D" id="2.60.40.10">
    <property type="entry name" value="Immunoglobulins"/>
    <property type="match status" value="3"/>
</dbReference>